<protein>
    <submittedName>
        <fullName evidence="2">CRISPR type I-E/ECOLI-associated protein CasB/Cse2</fullName>
    </submittedName>
</protein>
<dbReference type="Proteomes" id="UP000185511">
    <property type="component" value="Chromosome"/>
</dbReference>
<dbReference type="InterPro" id="IPR013382">
    <property type="entry name" value="CRISPR-assoc_prot_Cse2"/>
</dbReference>
<organism evidence="2 3">
    <name type="scientific">Actinoalloteichus fjordicus</name>
    <dbReference type="NCBI Taxonomy" id="1612552"/>
    <lineage>
        <taxon>Bacteria</taxon>
        <taxon>Bacillati</taxon>
        <taxon>Actinomycetota</taxon>
        <taxon>Actinomycetes</taxon>
        <taxon>Pseudonocardiales</taxon>
        <taxon>Pseudonocardiaceae</taxon>
        <taxon>Actinoalloteichus</taxon>
    </lineage>
</organism>
<name>A0AAC9LEV6_9PSEU</name>
<proteinExistence type="predicted"/>
<evidence type="ECO:0000256" key="1">
    <source>
        <dbReference type="SAM" id="MobiDB-lite"/>
    </source>
</evidence>
<dbReference type="Gene3D" id="1.10.520.40">
    <property type="entry name" value="CRISPR-associated protein Cse2"/>
    <property type="match status" value="1"/>
</dbReference>
<reference evidence="3" key="1">
    <citation type="submission" date="2016-06" db="EMBL/GenBank/DDBJ databases">
        <title>Complete genome sequence of Actinoalloteichus fjordicus DSM 46855 (=ADI127-17), type strain of the new species Actinoalloteichus fjordicus.</title>
        <authorList>
            <person name="Ruckert C."/>
            <person name="Nouioui I."/>
            <person name="Willmese J."/>
            <person name="van Wezel G."/>
            <person name="Klenk H.-P."/>
            <person name="Kalinowski J."/>
            <person name="Zotchev S.B."/>
        </authorList>
    </citation>
    <scope>NUCLEOTIDE SEQUENCE [LARGE SCALE GENOMIC DNA]</scope>
    <source>
        <strain evidence="3">ADI127-7</strain>
    </source>
</reference>
<feature type="region of interest" description="Disordered" evidence="1">
    <location>
        <begin position="102"/>
        <end position="135"/>
    </location>
</feature>
<dbReference type="Pfam" id="PF09485">
    <property type="entry name" value="CRISPR_Cse2"/>
    <property type="match status" value="1"/>
</dbReference>
<dbReference type="RefSeq" id="WP_083683293.1">
    <property type="nucleotide sequence ID" value="NZ_CP016076.1"/>
</dbReference>
<dbReference type="InterPro" id="IPR038287">
    <property type="entry name" value="Cse2_sf"/>
</dbReference>
<feature type="region of interest" description="Disordered" evidence="1">
    <location>
        <begin position="220"/>
        <end position="239"/>
    </location>
</feature>
<evidence type="ECO:0000313" key="2">
    <source>
        <dbReference type="EMBL" id="APU15570.1"/>
    </source>
</evidence>
<evidence type="ECO:0000313" key="3">
    <source>
        <dbReference type="Proteomes" id="UP000185511"/>
    </source>
</evidence>
<accession>A0AAC9LEV6</accession>
<keyword evidence="3" id="KW-1185">Reference proteome</keyword>
<dbReference type="AlphaFoldDB" id="A0AAC9LEV6"/>
<dbReference type="KEGG" id="acad:UA74_17710"/>
<dbReference type="CDD" id="cd09731">
    <property type="entry name" value="Cse2_I-E"/>
    <property type="match status" value="1"/>
</dbReference>
<dbReference type="EMBL" id="CP016076">
    <property type="protein sequence ID" value="APU15570.1"/>
    <property type="molecule type" value="Genomic_DNA"/>
</dbReference>
<sequence length="239" mass="26091">MSDALARATAVAATDSRNLPRGGVEIGDAGRRMVWYLRKHVLNSPGRRAALRRSLGGGPGEARTFAAFREVSRFVPESASEETELAFRTVAALICAQPRQARDEDVSAAEPAQNGGQAEGDDSAARDEVASQRRPPRSIGATLAFAVNQKVTSSSQAEAHLHRLCRGDVQVVYRQLPRLMALLRSSRISVDWVALICDLAAWDDDQQRIAASWLRDFYRGLTPSDEDDTDTDDTPKDDA</sequence>
<gene>
    <name evidence="2" type="ORF">UA74_17710</name>
</gene>
<dbReference type="NCBIfam" id="TIGR02548">
    <property type="entry name" value="casB_cse2"/>
    <property type="match status" value="1"/>
</dbReference>